<dbReference type="GO" id="GO:0016301">
    <property type="term" value="F:kinase activity"/>
    <property type="evidence" value="ECO:0007669"/>
    <property type="project" value="UniProtKB-KW"/>
</dbReference>
<accession>A0ABR2GNR6</accession>
<evidence type="ECO:0000256" key="2">
    <source>
        <dbReference type="ARBA" id="ARBA00022840"/>
    </source>
</evidence>
<feature type="compositionally biased region" description="Low complexity" evidence="4">
    <location>
        <begin position="369"/>
        <end position="392"/>
    </location>
</feature>
<dbReference type="SMART" id="SM00220">
    <property type="entry name" value="S_TKc"/>
    <property type="match status" value="1"/>
</dbReference>
<evidence type="ECO:0000256" key="4">
    <source>
        <dbReference type="SAM" id="MobiDB-lite"/>
    </source>
</evidence>
<reference evidence="6 7" key="1">
    <citation type="submission" date="2024-04" db="EMBL/GenBank/DDBJ databases">
        <title>Tritrichomonas musculus Genome.</title>
        <authorList>
            <person name="Alves-Ferreira E."/>
            <person name="Grigg M."/>
            <person name="Lorenzi H."/>
            <person name="Galac M."/>
        </authorList>
    </citation>
    <scope>NUCLEOTIDE SEQUENCE [LARGE SCALE GENOMIC DNA]</scope>
    <source>
        <strain evidence="6 7">EAF2021</strain>
    </source>
</reference>
<evidence type="ECO:0000313" key="6">
    <source>
        <dbReference type="EMBL" id="KAK8835564.1"/>
    </source>
</evidence>
<feature type="compositionally biased region" description="Basic and acidic residues" evidence="4">
    <location>
        <begin position="402"/>
        <end position="411"/>
    </location>
</feature>
<dbReference type="InterPro" id="IPR008271">
    <property type="entry name" value="Ser/Thr_kinase_AS"/>
</dbReference>
<dbReference type="Proteomes" id="UP001470230">
    <property type="component" value="Unassembled WGS sequence"/>
</dbReference>
<feature type="domain" description="Protein kinase" evidence="5">
    <location>
        <begin position="17"/>
        <end position="269"/>
    </location>
</feature>
<dbReference type="InterPro" id="IPR011009">
    <property type="entry name" value="Kinase-like_dom_sf"/>
</dbReference>
<keyword evidence="2 3" id="KW-0067">ATP-binding</keyword>
<dbReference type="InterPro" id="IPR000719">
    <property type="entry name" value="Prot_kinase_dom"/>
</dbReference>
<dbReference type="SUPFAM" id="SSF56112">
    <property type="entry name" value="Protein kinase-like (PK-like)"/>
    <property type="match status" value="1"/>
</dbReference>
<dbReference type="Gene3D" id="1.10.510.10">
    <property type="entry name" value="Transferase(Phosphotransferase) domain 1"/>
    <property type="match status" value="1"/>
</dbReference>
<dbReference type="PANTHER" id="PTHR24346:SF30">
    <property type="entry name" value="MATERNAL EMBRYONIC LEUCINE ZIPPER KINASE"/>
    <property type="match status" value="1"/>
</dbReference>
<keyword evidence="6" id="KW-0418">Kinase</keyword>
<protein>
    <submittedName>
        <fullName evidence="6">Serine/threonine-protein kinase brsk1</fullName>
    </submittedName>
</protein>
<dbReference type="InterPro" id="IPR017441">
    <property type="entry name" value="Protein_kinase_ATP_BS"/>
</dbReference>
<dbReference type="PROSITE" id="PS00107">
    <property type="entry name" value="PROTEIN_KINASE_ATP"/>
    <property type="match status" value="1"/>
</dbReference>
<feature type="region of interest" description="Disordered" evidence="4">
    <location>
        <begin position="369"/>
        <end position="415"/>
    </location>
</feature>
<dbReference type="CDD" id="cd14003">
    <property type="entry name" value="STKc_AMPK-like"/>
    <property type="match status" value="1"/>
</dbReference>
<dbReference type="PROSITE" id="PS50011">
    <property type="entry name" value="PROTEIN_KINASE_DOM"/>
    <property type="match status" value="1"/>
</dbReference>
<keyword evidence="7" id="KW-1185">Reference proteome</keyword>
<evidence type="ECO:0000256" key="3">
    <source>
        <dbReference type="PROSITE-ProRule" id="PRU10141"/>
    </source>
</evidence>
<comment type="caution">
    <text evidence="6">The sequence shown here is derived from an EMBL/GenBank/DDBJ whole genome shotgun (WGS) entry which is preliminary data.</text>
</comment>
<organism evidence="6 7">
    <name type="scientific">Tritrichomonas musculus</name>
    <dbReference type="NCBI Taxonomy" id="1915356"/>
    <lineage>
        <taxon>Eukaryota</taxon>
        <taxon>Metamonada</taxon>
        <taxon>Parabasalia</taxon>
        <taxon>Tritrichomonadida</taxon>
        <taxon>Tritrichomonadidae</taxon>
        <taxon>Tritrichomonas</taxon>
    </lineage>
</organism>
<dbReference type="PANTHER" id="PTHR24346">
    <property type="entry name" value="MAP/MICROTUBULE AFFINITY-REGULATING KINASE"/>
    <property type="match status" value="1"/>
</dbReference>
<feature type="binding site" evidence="3">
    <location>
        <position position="46"/>
    </location>
    <ligand>
        <name>ATP</name>
        <dbReference type="ChEBI" id="CHEBI:30616"/>
    </ligand>
</feature>
<evidence type="ECO:0000259" key="5">
    <source>
        <dbReference type="PROSITE" id="PS50011"/>
    </source>
</evidence>
<dbReference type="EMBL" id="JAPFFF010000079">
    <property type="protein sequence ID" value="KAK8835564.1"/>
    <property type="molecule type" value="Genomic_DNA"/>
</dbReference>
<sequence>MIDFEQDEEDIRMIGHYKIIQPLGEGHFGKVKLAQDVETNEYVAIKIFQKDVFADKPDQYRKLQREVALMSILDHPHTLRLIETLESTRHLHLVIEYAANGELFDLLVQRGCLSESEAMHYFREIIYTIDFLHKHGICHRDLKPENILLDDCNHIKIADFGFAKWLKDDIANTVCGTPYYVAPEVIKGVPYNGKAVDIWSLGVILYAMIAGCLPFDDPDVRVLLSKIKKCEYSIPESFSPEIKDLISKMINIDPNQRPSTDEIMKHHAFSINLPFGYILPSPIPIPKLFDPVDPTKINENIFKTLKQIGYESDEELRHDLTSDDNTMAKVFYFMLTHSLRLEDLPWDQSNDQIAISYSVSSTSSEMFFSLSNDNNQQNSSNDNNDVDNCNDSILSNEEINNSDDKSSHDDGSIAIDPFHRRRKPRIMKNDKSRMKKSLSVYSLANKADWTINEKDTLIYDQDANVPDIRMSPSEAMCMVQRLVIELSCRWFHPDDLRLIAKTDAGIYITFDAAIQDIDMITLFVHMNHGTTEQFQKLMNRIHEELNLL</sequence>
<gene>
    <name evidence="6" type="ORF">M9Y10_042450</name>
</gene>
<dbReference type="Pfam" id="PF00069">
    <property type="entry name" value="Pkinase"/>
    <property type="match status" value="1"/>
</dbReference>
<evidence type="ECO:0000313" key="7">
    <source>
        <dbReference type="Proteomes" id="UP001470230"/>
    </source>
</evidence>
<keyword evidence="1 3" id="KW-0547">Nucleotide-binding</keyword>
<name>A0ABR2GNR6_9EUKA</name>
<dbReference type="PROSITE" id="PS00108">
    <property type="entry name" value="PROTEIN_KINASE_ST"/>
    <property type="match status" value="1"/>
</dbReference>
<proteinExistence type="predicted"/>
<evidence type="ECO:0000256" key="1">
    <source>
        <dbReference type="ARBA" id="ARBA00022741"/>
    </source>
</evidence>
<keyword evidence="6" id="KW-0808">Transferase</keyword>